<feature type="region of interest" description="Disordered" evidence="1">
    <location>
        <begin position="1"/>
        <end position="34"/>
    </location>
</feature>
<name>A0A4C1SEM6_EUMVA</name>
<reference evidence="2 3" key="1">
    <citation type="journal article" date="2019" name="Commun. Biol.">
        <title>The bagworm genome reveals a unique fibroin gene that provides high tensile strength.</title>
        <authorList>
            <person name="Kono N."/>
            <person name="Nakamura H."/>
            <person name="Ohtoshi R."/>
            <person name="Tomita M."/>
            <person name="Numata K."/>
            <person name="Arakawa K."/>
        </authorList>
    </citation>
    <scope>NUCLEOTIDE SEQUENCE [LARGE SCALE GENOMIC DNA]</scope>
</reference>
<dbReference type="OrthoDB" id="10623730at2759"/>
<dbReference type="EMBL" id="BGZK01000003">
    <property type="protein sequence ID" value="GBO99550.1"/>
    <property type="molecule type" value="Genomic_DNA"/>
</dbReference>
<evidence type="ECO:0000256" key="1">
    <source>
        <dbReference type="SAM" id="MobiDB-lite"/>
    </source>
</evidence>
<protein>
    <submittedName>
        <fullName evidence="2">Uncharacterized protein</fullName>
    </submittedName>
</protein>
<evidence type="ECO:0000313" key="3">
    <source>
        <dbReference type="Proteomes" id="UP000299102"/>
    </source>
</evidence>
<gene>
    <name evidence="2" type="ORF">EVAR_710_1</name>
</gene>
<organism evidence="2 3">
    <name type="scientific">Eumeta variegata</name>
    <name type="common">Bagworm moth</name>
    <name type="synonym">Eumeta japonica</name>
    <dbReference type="NCBI Taxonomy" id="151549"/>
    <lineage>
        <taxon>Eukaryota</taxon>
        <taxon>Metazoa</taxon>
        <taxon>Ecdysozoa</taxon>
        <taxon>Arthropoda</taxon>
        <taxon>Hexapoda</taxon>
        <taxon>Insecta</taxon>
        <taxon>Pterygota</taxon>
        <taxon>Neoptera</taxon>
        <taxon>Endopterygota</taxon>
        <taxon>Lepidoptera</taxon>
        <taxon>Glossata</taxon>
        <taxon>Ditrysia</taxon>
        <taxon>Tineoidea</taxon>
        <taxon>Psychidae</taxon>
        <taxon>Oiketicinae</taxon>
        <taxon>Eumeta</taxon>
    </lineage>
</organism>
<evidence type="ECO:0000313" key="2">
    <source>
        <dbReference type="EMBL" id="GBO99550.1"/>
    </source>
</evidence>
<dbReference type="Proteomes" id="UP000299102">
    <property type="component" value="Unassembled WGS sequence"/>
</dbReference>
<sequence length="172" mass="20053">MGRQTRHLSGRAGSAPRIASDPGNGQPFPPETGPRVCDVGLHSRHSYVQACYPIEFLDVNLKGKNIILEVQDKYDALENVTYCVKTLKWKWAGYMMRSKKDKWAKDVIEWCSRDQKRKRGRQRRRWENIKKIAGITWARKTQNRMLYNRPAVVKERFLNGNHELVMEPLPTS</sequence>
<keyword evidence="3" id="KW-1185">Reference proteome</keyword>
<comment type="caution">
    <text evidence="2">The sequence shown here is derived from an EMBL/GenBank/DDBJ whole genome shotgun (WGS) entry which is preliminary data.</text>
</comment>
<dbReference type="AlphaFoldDB" id="A0A4C1SEM6"/>
<proteinExistence type="predicted"/>
<accession>A0A4C1SEM6</accession>